<dbReference type="AlphaFoldDB" id="A0A068WU17"/>
<evidence type="ECO:0000256" key="1">
    <source>
        <dbReference type="SAM" id="MobiDB-lite"/>
    </source>
</evidence>
<organism evidence="2">
    <name type="scientific">Echinococcus granulosus</name>
    <name type="common">Hydatid tapeworm</name>
    <dbReference type="NCBI Taxonomy" id="6210"/>
    <lineage>
        <taxon>Eukaryota</taxon>
        <taxon>Metazoa</taxon>
        <taxon>Spiralia</taxon>
        <taxon>Lophotrochozoa</taxon>
        <taxon>Platyhelminthes</taxon>
        <taxon>Cestoda</taxon>
        <taxon>Eucestoda</taxon>
        <taxon>Cyclophyllidea</taxon>
        <taxon>Taeniidae</taxon>
        <taxon>Echinococcus</taxon>
        <taxon>Echinococcus granulosus group</taxon>
    </lineage>
</organism>
<accession>A0A068WU17</accession>
<feature type="region of interest" description="Disordered" evidence="1">
    <location>
        <begin position="1"/>
        <end position="55"/>
    </location>
</feature>
<proteinExistence type="predicted"/>
<protein>
    <submittedName>
        <fullName evidence="2 4">Uncharacterized protein</fullName>
    </submittedName>
</protein>
<gene>
    <name evidence="2" type="ORF">EgrG_002023800</name>
</gene>
<evidence type="ECO:0000313" key="2">
    <source>
        <dbReference type="EMBL" id="CDS21978.1"/>
    </source>
</evidence>
<reference evidence="4" key="3">
    <citation type="submission" date="2020-10" db="UniProtKB">
        <authorList>
            <consortium name="WormBaseParasite"/>
        </authorList>
    </citation>
    <scope>IDENTIFICATION</scope>
</reference>
<dbReference type="Proteomes" id="UP000492820">
    <property type="component" value="Unassembled WGS sequence"/>
</dbReference>
<dbReference type="WBParaSite" id="EgrG_002023800">
    <property type="protein sequence ID" value="EgrG_002023800"/>
    <property type="gene ID" value="EgrG_002023800"/>
</dbReference>
<evidence type="ECO:0000313" key="4">
    <source>
        <dbReference type="WBParaSite" id="EgrG_002023800"/>
    </source>
</evidence>
<reference evidence="2" key="2">
    <citation type="submission" date="2014-06" db="EMBL/GenBank/DDBJ databases">
        <authorList>
            <person name="Aslett M."/>
        </authorList>
    </citation>
    <scope>NUCLEOTIDE SEQUENCE</scope>
</reference>
<reference evidence="2 3" key="1">
    <citation type="journal article" date="2013" name="Nature">
        <title>The genomes of four tapeworm species reveal adaptations to parasitism.</title>
        <authorList>
            <person name="Tsai I.J."/>
            <person name="Zarowiecki M."/>
            <person name="Holroyd N."/>
            <person name="Garciarrubio A."/>
            <person name="Sanchez-Flores A."/>
            <person name="Brooks K.L."/>
            <person name="Tracey A."/>
            <person name="Bobes R.J."/>
            <person name="Fragoso G."/>
            <person name="Sciutto E."/>
            <person name="Aslett M."/>
            <person name="Beasley H."/>
            <person name="Bennett H.M."/>
            <person name="Cai J."/>
            <person name="Camicia F."/>
            <person name="Clark R."/>
            <person name="Cucher M."/>
            <person name="De Silva N."/>
            <person name="Day T.A."/>
            <person name="Deplazes P."/>
            <person name="Estrada K."/>
            <person name="Fernandez C."/>
            <person name="Holland P.W."/>
            <person name="Hou J."/>
            <person name="Hu S."/>
            <person name="Huckvale T."/>
            <person name="Hung S.S."/>
            <person name="Kamenetzky L."/>
            <person name="Keane J.A."/>
            <person name="Kiss F."/>
            <person name="Koziol U."/>
            <person name="Lambert O."/>
            <person name="Liu K."/>
            <person name="Luo X."/>
            <person name="Luo Y."/>
            <person name="Macchiaroli N."/>
            <person name="Nichol S."/>
            <person name="Paps J."/>
            <person name="Parkinson J."/>
            <person name="Pouchkina-Stantcheva N."/>
            <person name="Riddiford N."/>
            <person name="Rosenzvit M."/>
            <person name="Salinas G."/>
            <person name="Wasmuth J.D."/>
            <person name="Zamanian M."/>
            <person name="Zheng Y."/>
            <person name="Cai X."/>
            <person name="Soberon X."/>
            <person name="Olson P.D."/>
            <person name="Laclette J.P."/>
            <person name="Brehm K."/>
            <person name="Berriman M."/>
            <person name="Garciarrubio A."/>
            <person name="Bobes R.J."/>
            <person name="Fragoso G."/>
            <person name="Sanchez-Flores A."/>
            <person name="Estrada K."/>
            <person name="Cevallos M.A."/>
            <person name="Morett E."/>
            <person name="Gonzalez V."/>
            <person name="Portillo T."/>
            <person name="Ochoa-Leyva A."/>
            <person name="Jose M.V."/>
            <person name="Sciutto E."/>
            <person name="Landa A."/>
            <person name="Jimenez L."/>
            <person name="Valdes V."/>
            <person name="Carrero J.C."/>
            <person name="Larralde C."/>
            <person name="Morales-Montor J."/>
            <person name="Limon-Lason J."/>
            <person name="Soberon X."/>
            <person name="Laclette J.P."/>
        </authorList>
    </citation>
    <scope>NUCLEOTIDE SEQUENCE [LARGE SCALE GENOMIC DNA]</scope>
</reference>
<dbReference type="EMBL" id="LK028585">
    <property type="protein sequence ID" value="CDS21978.1"/>
    <property type="molecule type" value="Genomic_DNA"/>
</dbReference>
<sequence length="175" mass="19213">MGDSPVEIRPTSSEVGGRQADHSGSAELCMSTPPFRQTHHGNGHLDTKQENAPHQCSDSQAIVKSRQAHILWVVYSYGDSHIDGGCLCLMRLFYPPIHCGISTTIEGKCKNHWSDDSTAASAVNPEVSELRLPVVGVYTSMWTESWVGEMDLSRICLLELKDEIEIDLEAAMPAC</sequence>
<evidence type="ECO:0000313" key="3">
    <source>
        <dbReference type="Proteomes" id="UP000492820"/>
    </source>
</evidence>
<name>A0A068WU17_ECHGR</name>